<evidence type="ECO:0000256" key="9">
    <source>
        <dbReference type="ARBA" id="ARBA00022729"/>
    </source>
</evidence>
<comment type="catalytic activity">
    <reaction evidence="18">
        <text>L-threonyl-[protein] + ATP = O-phospho-L-threonyl-[protein] + ADP + H(+)</text>
        <dbReference type="Rhea" id="RHEA:46608"/>
        <dbReference type="Rhea" id="RHEA-COMP:11060"/>
        <dbReference type="Rhea" id="RHEA-COMP:11605"/>
        <dbReference type="ChEBI" id="CHEBI:15378"/>
        <dbReference type="ChEBI" id="CHEBI:30013"/>
        <dbReference type="ChEBI" id="CHEBI:30616"/>
        <dbReference type="ChEBI" id="CHEBI:61977"/>
        <dbReference type="ChEBI" id="CHEBI:456216"/>
        <dbReference type="EC" id="2.7.11.1"/>
    </reaction>
</comment>
<keyword evidence="8 22" id="KW-0812">Transmembrane</keyword>
<keyword evidence="6" id="KW-0433">Leucine-rich repeat</keyword>
<evidence type="ECO:0000256" key="11">
    <source>
        <dbReference type="ARBA" id="ARBA00022741"/>
    </source>
</evidence>
<keyword evidence="17" id="KW-0325">Glycoprotein</keyword>
<dbReference type="InterPro" id="IPR001611">
    <property type="entry name" value="Leu-rich_rpt"/>
</dbReference>
<evidence type="ECO:0000256" key="15">
    <source>
        <dbReference type="ARBA" id="ARBA00023136"/>
    </source>
</evidence>
<evidence type="ECO:0000256" key="20">
    <source>
        <dbReference type="PROSITE-ProRule" id="PRU10141"/>
    </source>
</evidence>
<proteinExistence type="predicted"/>
<dbReference type="SUPFAM" id="SSF52047">
    <property type="entry name" value="RNI-like"/>
    <property type="match status" value="1"/>
</dbReference>
<dbReference type="PROSITE" id="PS50011">
    <property type="entry name" value="PROTEIN_KINASE_DOM"/>
    <property type="match status" value="1"/>
</dbReference>
<dbReference type="InterPro" id="IPR017441">
    <property type="entry name" value="Protein_kinase_ATP_BS"/>
</dbReference>
<dbReference type="InterPro" id="IPR000719">
    <property type="entry name" value="Prot_kinase_dom"/>
</dbReference>
<evidence type="ECO:0000256" key="8">
    <source>
        <dbReference type="ARBA" id="ARBA00022692"/>
    </source>
</evidence>
<dbReference type="InParanoid" id="K3ZNW4"/>
<dbReference type="SMART" id="SM00220">
    <property type="entry name" value="S_TKc"/>
    <property type="match status" value="1"/>
</dbReference>
<dbReference type="Pfam" id="PF00560">
    <property type="entry name" value="LRR_1"/>
    <property type="match status" value="2"/>
</dbReference>
<accession>K3ZNW4</accession>
<keyword evidence="12" id="KW-0418">Kinase</keyword>
<evidence type="ECO:0000256" key="22">
    <source>
        <dbReference type="SAM" id="Phobius"/>
    </source>
</evidence>
<evidence type="ECO:0000256" key="13">
    <source>
        <dbReference type="ARBA" id="ARBA00022840"/>
    </source>
</evidence>
<feature type="region of interest" description="Disordered" evidence="21">
    <location>
        <begin position="933"/>
        <end position="952"/>
    </location>
</feature>
<sequence length="952" mass="104331">CDSLLVIHLPSSFMLLVLEDRQLLQPANLGGAKILQLQQRVTALSLRSVPLQGELSPHLGNLSFLMQLNLINTSLSGTIPADLGRLSRLRKLDLHKNGLSGAIPSTIFNMSLLQFMSLGHNNLTGSIPSNQSFSLPVLRKLILEQNNFAGGIPLELSACQRLQTLSLTHNSFCDTVPTWLAELSQLKTIFLGRNHLVGSIPAVLSNLTGLTKLDLSFCNLTGDIPTELGLMRELSILHLGNNQLAGPIPTSLTNLSKMSDLILQKNQLSGPVPATFGNIRALNTLELSDNNLNGNLDFLSSLSNCRQLQVLDITSNSFSGGLPDHVGNLSTKLRMFYANNNKITGVLPSTLANLSGLDSVNLRKNLLTGAIPESITSMQNLVHLNILGNDMSGPIPTQIGMMRSLQRVYLHGNKLFGSIPNSIGNLTKLQYLAVSNNHLNSTIPASLFHLDKLVGLYLSNNYFSGALPADVSGLKLVNQIEISSNILTGKIPDSFGQLRMLAQLDLSHNSFEGTIPDSFQELTSLASLNISSNNLSGTIPMFLANFTSLTTLNLSFNKLEGKIPEGGIFSNITLTSLIGNAGLCGSPRLGFSPCLEKYDSTDRHLLKFLLPAATIASVSIVLCVYLMIKRKLKNKRVHASVADPSDVMRHRLISYHELVRASDNFSDNNLLGTGSFGKVFKGQLSTGLVVAIKVLDMQKEQAIRSFDAECRVLRMARHRNLIKILNTCSNLDLRILVLEYMPNGSLDTVLHAEGRRHLGFLKRLDIMLDVSMAMEYLHHEHHEVVLHCDLKPTNVLFDDDMTAHVADFGIARFLLGDENSMITATMPGTLGYMAPEYGSLGKASRKSDVFSYGIMLLEVFIGKRPTDPMFDGELSIRQWVHQAFPSELASVLDDQLLREASSTCNLNDSLLPILELGLLCSSDSPEQRMSMSSVVSKLKKIKKDHEKRHQQQ</sequence>
<evidence type="ECO:0000256" key="6">
    <source>
        <dbReference type="ARBA" id="ARBA00022614"/>
    </source>
</evidence>
<dbReference type="PROSITE" id="PS00107">
    <property type="entry name" value="PROTEIN_KINASE_ATP"/>
    <property type="match status" value="1"/>
</dbReference>
<dbReference type="PROSITE" id="PS00108">
    <property type="entry name" value="PROTEIN_KINASE_ST"/>
    <property type="match status" value="1"/>
</dbReference>
<keyword evidence="16" id="KW-0675">Receptor</keyword>
<dbReference type="FunFam" id="1.10.510.10:FF:000358">
    <property type="entry name" value="Putative leucine-rich repeat receptor-like serine/threonine-protein kinase"/>
    <property type="match status" value="1"/>
</dbReference>
<feature type="transmembrane region" description="Helical" evidence="22">
    <location>
        <begin position="608"/>
        <end position="628"/>
    </location>
</feature>
<dbReference type="FunFam" id="3.30.200.20:FF:000661">
    <property type="entry name" value="Serine-threonine protein kinase plant-type"/>
    <property type="match status" value="1"/>
</dbReference>
<evidence type="ECO:0000256" key="5">
    <source>
        <dbReference type="ARBA" id="ARBA00022553"/>
    </source>
</evidence>
<evidence type="ECO:0000313" key="25">
    <source>
        <dbReference type="Proteomes" id="UP000004995"/>
    </source>
</evidence>
<evidence type="ECO:0000256" key="4">
    <source>
        <dbReference type="ARBA" id="ARBA00022527"/>
    </source>
</evidence>
<feature type="binding site" evidence="20">
    <location>
        <position position="693"/>
    </location>
    <ligand>
        <name>ATP</name>
        <dbReference type="ChEBI" id="CHEBI:30616"/>
    </ligand>
</feature>
<dbReference type="GO" id="GO:0004674">
    <property type="term" value="F:protein serine/threonine kinase activity"/>
    <property type="evidence" value="ECO:0007669"/>
    <property type="project" value="UniProtKB-KW"/>
</dbReference>
<dbReference type="GO" id="GO:0005524">
    <property type="term" value="F:ATP binding"/>
    <property type="evidence" value="ECO:0007669"/>
    <property type="project" value="UniProtKB-UniRule"/>
</dbReference>
<evidence type="ECO:0000256" key="1">
    <source>
        <dbReference type="ARBA" id="ARBA00004162"/>
    </source>
</evidence>
<feature type="domain" description="Protein kinase" evidence="23">
    <location>
        <begin position="665"/>
        <end position="914"/>
    </location>
</feature>
<keyword evidence="11 20" id="KW-0547">Nucleotide-binding</keyword>
<keyword evidence="9" id="KW-0732">Signal</keyword>
<evidence type="ECO:0000256" key="18">
    <source>
        <dbReference type="ARBA" id="ARBA00047899"/>
    </source>
</evidence>
<keyword evidence="7" id="KW-0808">Transferase</keyword>
<keyword evidence="14 22" id="KW-1133">Transmembrane helix</keyword>
<evidence type="ECO:0000256" key="21">
    <source>
        <dbReference type="SAM" id="MobiDB-lite"/>
    </source>
</evidence>
<evidence type="ECO:0000256" key="3">
    <source>
        <dbReference type="ARBA" id="ARBA00022475"/>
    </source>
</evidence>
<dbReference type="EC" id="2.7.11.1" evidence="2"/>
<keyword evidence="5" id="KW-0597">Phosphoprotein</keyword>
<dbReference type="PANTHER" id="PTHR27008">
    <property type="entry name" value="OS04G0122200 PROTEIN"/>
    <property type="match status" value="1"/>
</dbReference>
<dbReference type="Pfam" id="PF13855">
    <property type="entry name" value="LRR_8"/>
    <property type="match status" value="4"/>
</dbReference>
<dbReference type="eggNOG" id="ENOG502QPYS">
    <property type="taxonomic scope" value="Eukaryota"/>
</dbReference>
<evidence type="ECO:0000256" key="19">
    <source>
        <dbReference type="ARBA" id="ARBA00048679"/>
    </source>
</evidence>
<evidence type="ECO:0000256" key="14">
    <source>
        <dbReference type="ARBA" id="ARBA00022989"/>
    </source>
</evidence>
<dbReference type="EMBL" id="AGNK02004658">
    <property type="status" value="NOT_ANNOTATED_CDS"/>
    <property type="molecule type" value="Genomic_DNA"/>
</dbReference>
<dbReference type="Gramene" id="KQK93771">
    <property type="protein sequence ID" value="KQK93771"/>
    <property type="gene ID" value="SETIT_028294mg"/>
</dbReference>
<comment type="catalytic activity">
    <reaction evidence="19">
        <text>L-seryl-[protein] + ATP = O-phospho-L-seryl-[protein] + ADP + H(+)</text>
        <dbReference type="Rhea" id="RHEA:17989"/>
        <dbReference type="Rhea" id="RHEA-COMP:9863"/>
        <dbReference type="Rhea" id="RHEA-COMP:11604"/>
        <dbReference type="ChEBI" id="CHEBI:15378"/>
        <dbReference type="ChEBI" id="CHEBI:29999"/>
        <dbReference type="ChEBI" id="CHEBI:30616"/>
        <dbReference type="ChEBI" id="CHEBI:83421"/>
        <dbReference type="ChEBI" id="CHEBI:456216"/>
        <dbReference type="EC" id="2.7.11.1"/>
    </reaction>
</comment>
<keyword evidence="15 22" id="KW-0472">Membrane</keyword>
<dbReference type="PANTHER" id="PTHR27008:SF497">
    <property type="entry name" value="OS11G0695000 PROTEIN"/>
    <property type="match status" value="1"/>
</dbReference>
<keyword evidence="13 20" id="KW-0067">ATP-binding</keyword>
<dbReference type="InterPro" id="IPR051809">
    <property type="entry name" value="Plant_receptor-like_S/T_kinase"/>
</dbReference>
<dbReference type="EnsemblPlants" id="KQK93771">
    <property type="protein sequence ID" value="KQK93771"/>
    <property type="gene ID" value="SETIT_028294mg"/>
</dbReference>
<dbReference type="FunFam" id="3.80.10.10:FF:000317">
    <property type="entry name" value="Inactive leucine-rich repeat receptor-like protein kinase"/>
    <property type="match status" value="1"/>
</dbReference>
<evidence type="ECO:0000256" key="12">
    <source>
        <dbReference type="ARBA" id="ARBA00022777"/>
    </source>
</evidence>
<dbReference type="SMART" id="SM00369">
    <property type="entry name" value="LRR_TYP"/>
    <property type="match status" value="10"/>
</dbReference>
<dbReference type="InterPro" id="IPR003591">
    <property type="entry name" value="Leu-rich_rpt_typical-subtyp"/>
</dbReference>
<dbReference type="InterPro" id="IPR032675">
    <property type="entry name" value="LRR_dom_sf"/>
</dbReference>
<evidence type="ECO:0000256" key="7">
    <source>
        <dbReference type="ARBA" id="ARBA00022679"/>
    </source>
</evidence>
<organism evidence="24 25">
    <name type="scientific">Setaria italica</name>
    <name type="common">Foxtail millet</name>
    <name type="synonym">Panicum italicum</name>
    <dbReference type="NCBI Taxonomy" id="4555"/>
    <lineage>
        <taxon>Eukaryota</taxon>
        <taxon>Viridiplantae</taxon>
        <taxon>Streptophyta</taxon>
        <taxon>Embryophyta</taxon>
        <taxon>Tracheophyta</taxon>
        <taxon>Spermatophyta</taxon>
        <taxon>Magnoliopsida</taxon>
        <taxon>Liliopsida</taxon>
        <taxon>Poales</taxon>
        <taxon>Poaceae</taxon>
        <taxon>PACMAD clade</taxon>
        <taxon>Panicoideae</taxon>
        <taxon>Panicodae</taxon>
        <taxon>Paniceae</taxon>
        <taxon>Cenchrinae</taxon>
        <taxon>Setaria</taxon>
    </lineage>
</organism>
<dbReference type="SUPFAM" id="SSF56112">
    <property type="entry name" value="Protein kinase-like (PK-like)"/>
    <property type="match status" value="1"/>
</dbReference>
<reference evidence="24" key="2">
    <citation type="submission" date="2018-08" db="UniProtKB">
        <authorList>
            <consortium name="EnsemblPlants"/>
        </authorList>
    </citation>
    <scope>IDENTIFICATION</scope>
    <source>
        <strain evidence="24">Yugu1</strain>
    </source>
</reference>
<evidence type="ECO:0000256" key="10">
    <source>
        <dbReference type="ARBA" id="ARBA00022737"/>
    </source>
</evidence>
<dbReference type="GO" id="GO:0005886">
    <property type="term" value="C:plasma membrane"/>
    <property type="evidence" value="ECO:0007669"/>
    <property type="project" value="UniProtKB-SubCell"/>
</dbReference>
<comment type="subcellular location">
    <subcellularLocation>
        <location evidence="1">Cell membrane</location>
        <topology evidence="1">Single-pass membrane protein</topology>
    </subcellularLocation>
</comment>
<feature type="compositionally biased region" description="Basic and acidic residues" evidence="21">
    <location>
        <begin position="943"/>
        <end position="952"/>
    </location>
</feature>
<keyword evidence="4" id="KW-0723">Serine/threonine-protein kinase</keyword>
<evidence type="ECO:0000313" key="24">
    <source>
        <dbReference type="EnsemblPlants" id="KQK93771"/>
    </source>
</evidence>
<evidence type="ECO:0000256" key="16">
    <source>
        <dbReference type="ARBA" id="ARBA00023170"/>
    </source>
</evidence>
<dbReference type="AlphaFoldDB" id="K3ZNW4"/>
<protein>
    <recommendedName>
        <fullName evidence="2">non-specific serine/threonine protein kinase</fullName>
        <ecNumber evidence="2">2.7.11.1</ecNumber>
    </recommendedName>
</protein>
<keyword evidence="3" id="KW-1003">Cell membrane</keyword>
<dbReference type="Gene3D" id="3.80.10.10">
    <property type="entry name" value="Ribonuclease Inhibitor"/>
    <property type="match status" value="3"/>
</dbReference>
<dbReference type="OMA" id="STAKANC"/>
<reference evidence="25" key="1">
    <citation type="journal article" date="2012" name="Nat. Biotechnol.">
        <title>Reference genome sequence of the model plant Setaria.</title>
        <authorList>
            <person name="Bennetzen J.L."/>
            <person name="Schmutz J."/>
            <person name="Wang H."/>
            <person name="Percifield R."/>
            <person name="Hawkins J."/>
            <person name="Pontaroli A.C."/>
            <person name="Estep M."/>
            <person name="Feng L."/>
            <person name="Vaughn J.N."/>
            <person name="Grimwood J."/>
            <person name="Jenkins J."/>
            <person name="Barry K."/>
            <person name="Lindquist E."/>
            <person name="Hellsten U."/>
            <person name="Deshpande S."/>
            <person name="Wang X."/>
            <person name="Wu X."/>
            <person name="Mitros T."/>
            <person name="Triplett J."/>
            <person name="Yang X."/>
            <person name="Ye C.Y."/>
            <person name="Mauro-Herrera M."/>
            <person name="Wang L."/>
            <person name="Li P."/>
            <person name="Sharma M."/>
            <person name="Sharma R."/>
            <person name="Ronald P.C."/>
            <person name="Panaud O."/>
            <person name="Kellogg E.A."/>
            <person name="Brutnell T.P."/>
            <person name="Doust A.N."/>
            <person name="Tuskan G.A."/>
            <person name="Rokhsar D."/>
            <person name="Devos K.M."/>
        </authorList>
    </citation>
    <scope>NUCLEOTIDE SEQUENCE [LARGE SCALE GENOMIC DNA]</scope>
    <source>
        <strain evidence="25">cv. Yugu1</strain>
    </source>
</reference>
<dbReference type="SUPFAM" id="SSF52058">
    <property type="entry name" value="L domain-like"/>
    <property type="match status" value="1"/>
</dbReference>
<dbReference type="InterPro" id="IPR008271">
    <property type="entry name" value="Ser/Thr_kinase_AS"/>
</dbReference>
<name>K3ZNW4_SETIT</name>
<dbReference type="HOGENOM" id="CLU_000288_22_0_1"/>
<evidence type="ECO:0000256" key="2">
    <source>
        <dbReference type="ARBA" id="ARBA00012513"/>
    </source>
</evidence>
<dbReference type="InterPro" id="IPR011009">
    <property type="entry name" value="Kinase-like_dom_sf"/>
</dbReference>
<keyword evidence="25" id="KW-1185">Reference proteome</keyword>
<dbReference type="Gene3D" id="3.30.200.20">
    <property type="entry name" value="Phosphorylase Kinase, domain 1"/>
    <property type="match status" value="1"/>
</dbReference>
<dbReference type="Pfam" id="PF00069">
    <property type="entry name" value="Pkinase"/>
    <property type="match status" value="1"/>
</dbReference>
<evidence type="ECO:0000256" key="17">
    <source>
        <dbReference type="ARBA" id="ARBA00023180"/>
    </source>
</evidence>
<keyword evidence="10" id="KW-0677">Repeat</keyword>
<dbReference type="Gene3D" id="1.10.510.10">
    <property type="entry name" value="Transferase(Phosphotransferase) domain 1"/>
    <property type="match status" value="1"/>
</dbReference>
<dbReference type="FunFam" id="3.80.10.10:FF:000095">
    <property type="entry name" value="LRR receptor-like serine/threonine-protein kinase GSO1"/>
    <property type="match status" value="1"/>
</dbReference>
<evidence type="ECO:0000259" key="23">
    <source>
        <dbReference type="PROSITE" id="PS50011"/>
    </source>
</evidence>
<dbReference type="Proteomes" id="UP000004995">
    <property type="component" value="Unassembled WGS sequence"/>
</dbReference>